<dbReference type="Gene3D" id="1.20.120.1900">
    <property type="entry name" value="Gamma-tubulin complex, C-terminal domain"/>
    <property type="match status" value="1"/>
</dbReference>
<protein>
    <submittedName>
        <fullName evidence="9">Gamma-tubulin complex component 3</fullName>
    </submittedName>
</protein>
<sequence length="1219" mass="142449">MEQGFPWLNSNKDVDNDLVMDVSELSICMDNLTHDVCKSTKILEQQSPPLGGYSESVLLANFRLRFEQLSQGANAKERVLIEARSNRLIQLYKQLKDIEPNEAKRCQYMTLFYELFDSDRLKLKSSKKLEVSNSLQVQSLRESFKTDSRKLQTRAIFTIASPRFDCFKESTCSITNNKNNQMKIEDYKRMEECLCQKGLSEIDSLQKIEKSDLQNSKDFHIYKPQAIDKRLIELKDTDDGKVPVHTYANLSDSLNIPANDIDVLSKKTGKYTISSDDPDIGVDKYILNYDLVKKKSIGKYTLKNDGLGDLSHRTPISFHTCNHNSSVNSNNSFLDEEYDTEIEDVQYLENQKANSEIIKAPRQQFETNLLIKEPSPVVENEKSKQEMHSSQTVSNIKTTFLKKINQSLSVLSVKSQPEPKFPEEIVKDVKIPLENHPDNFEHGKLIKEVSHSVASLPKKVHWEHQNHIIIAPRVVVQLFKSNPAYKSVQAPNFYEQVNQLFEIIGLSNPSHQLPFRARSIQLRLVNILQQIKRGLPRNISYSEWVAEVGKYQLNLLLSPEEMSAYESLCHQLRDDEGTSNQYPMSKDSRFRDALSGMLGQESPHLKASSVTGRLRIRSPHHQESVGESYLLLTLGLLGYLYRSLKDQLKRLEQRGDTGLHLARALRKTLKTFRDFLDRRKNQPCSVICLYWQTRKYQLLLQWLLEVLTKINRDRSQAIIVSLYAESGQRTGEHYRLLQMWLSEASKPLVSRLACWLSSGQLTASDNDEFIIERSLILAPEDFWQQSYRLAAPFSKLFNSQLAETMISVGKTVAYSKKYLNRNVETQLNSTELNSKLLHLLTHFYLHGDQEPLFDFLQKLHSDVSGKVLRFLRNMNIPPEDLFYQMHKYLMITDMYFYRELMQELEGLLREPASAFNIKLFNIMLQHLLPSQSADIYVDRSSGQGSKCWSCFLLRLRLPDYWRALLGEDIKEYEAIYPGLWKFHYANYVLTEMIARRDLHFKERTKVKLFDCIYQVDQLLDVLFSLILDAMSVLKNYLLTDLLEPAYFKLKRGCEKAKSLDDMLSANRTYLRTIRLGCFQTKGLRRCNMYLEQLYDGIMDLDFYEQKFYRILENFKDYFIKYGGQTCERSLFLIPSCELTDGMRELRWTCQNSMDALMKLREQFYMAMVDLLYSLHWEDRESFRELAQKLDRNGYYEQMDQRLQLVQRFEFKRKRQRRAL</sequence>
<evidence type="ECO:0000256" key="5">
    <source>
        <dbReference type="ARBA" id="ARBA00023212"/>
    </source>
</evidence>
<accession>A0ABM3C6K8</accession>
<comment type="similarity">
    <text evidence="2">Belongs to the TUBGCP family.</text>
</comment>
<dbReference type="Proteomes" id="UP001652661">
    <property type="component" value="Chromosome 2L"/>
</dbReference>
<proteinExistence type="inferred from homology"/>
<feature type="domain" description="Gamma tubulin complex component C-terminal" evidence="6">
    <location>
        <begin position="885"/>
        <end position="1195"/>
    </location>
</feature>
<keyword evidence="4" id="KW-0493">Microtubule</keyword>
<comment type="subcellular location">
    <subcellularLocation>
        <location evidence="1">Cytoplasm</location>
        <location evidence="1">Cytoskeleton</location>
    </subcellularLocation>
</comment>
<name>A0ABM3C6K8_DROKI</name>
<dbReference type="Pfam" id="PF04130">
    <property type="entry name" value="GCP_C_terminal"/>
    <property type="match status" value="1"/>
</dbReference>
<evidence type="ECO:0000256" key="4">
    <source>
        <dbReference type="ARBA" id="ARBA00022701"/>
    </source>
</evidence>
<dbReference type="InterPro" id="IPR041470">
    <property type="entry name" value="GCP_N"/>
</dbReference>
<dbReference type="InterPro" id="IPR042241">
    <property type="entry name" value="GCP_C_sf"/>
</dbReference>
<reference evidence="8" key="1">
    <citation type="submission" date="2025-05" db="UniProtKB">
        <authorList>
            <consortium name="RefSeq"/>
        </authorList>
    </citation>
    <scope>NUCLEOTIDE SEQUENCE [LARGE SCALE GENOMIC DNA]</scope>
    <source>
        <strain evidence="8">14028-0561.14</strain>
    </source>
</reference>
<evidence type="ECO:0000259" key="7">
    <source>
        <dbReference type="Pfam" id="PF17681"/>
    </source>
</evidence>
<dbReference type="GeneID" id="108075774"/>
<keyword evidence="8" id="KW-1185">Reference proteome</keyword>
<keyword evidence="5" id="KW-0206">Cytoskeleton</keyword>
<dbReference type="Pfam" id="PF17681">
    <property type="entry name" value="GCP_N_terminal"/>
    <property type="match status" value="1"/>
</dbReference>
<evidence type="ECO:0000313" key="9">
    <source>
        <dbReference type="RefSeq" id="XP_041631993.1"/>
    </source>
</evidence>
<reference evidence="9" key="2">
    <citation type="submission" date="2025-08" db="UniProtKB">
        <authorList>
            <consortium name="RefSeq"/>
        </authorList>
    </citation>
    <scope>IDENTIFICATION</scope>
    <source>
        <strain evidence="9">14028-0561.14</strain>
        <tissue evidence="9">Whole fly</tissue>
    </source>
</reference>
<evidence type="ECO:0000313" key="8">
    <source>
        <dbReference type="Proteomes" id="UP001652661"/>
    </source>
</evidence>
<evidence type="ECO:0000256" key="2">
    <source>
        <dbReference type="ARBA" id="ARBA00010337"/>
    </source>
</evidence>
<keyword evidence="3" id="KW-0963">Cytoplasm</keyword>
<evidence type="ECO:0000256" key="1">
    <source>
        <dbReference type="ARBA" id="ARBA00004245"/>
    </source>
</evidence>
<organism evidence="8 9">
    <name type="scientific">Drosophila kikkawai</name>
    <name type="common">Fruit fly</name>
    <dbReference type="NCBI Taxonomy" id="30033"/>
    <lineage>
        <taxon>Eukaryota</taxon>
        <taxon>Metazoa</taxon>
        <taxon>Ecdysozoa</taxon>
        <taxon>Arthropoda</taxon>
        <taxon>Hexapoda</taxon>
        <taxon>Insecta</taxon>
        <taxon>Pterygota</taxon>
        <taxon>Neoptera</taxon>
        <taxon>Endopterygota</taxon>
        <taxon>Diptera</taxon>
        <taxon>Brachycera</taxon>
        <taxon>Muscomorpha</taxon>
        <taxon>Ephydroidea</taxon>
        <taxon>Drosophilidae</taxon>
        <taxon>Drosophila</taxon>
        <taxon>Sophophora</taxon>
    </lineage>
</organism>
<gene>
    <name evidence="9" type="primary">t-Grip91</name>
</gene>
<dbReference type="InterPro" id="IPR040457">
    <property type="entry name" value="GCP_C"/>
</dbReference>
<dbReference type="RefSeq" id="XP_041631993.1">
    <property type="nucleotide sequence ID" value="XM_041776059.2"/>
</dbReference>
<feature type="domain" description="Gamma tubulin complex component protein N-terminal" evidence="7">
    <location>
        <begin position="591"/>
        <end position="872"/>
    </location>
</feature>
<evidence type="ECO:0000259" key="6">
    <source>
        <dbReference type="Pfam" id="PF04130"/>
    </source>
</evidence>
<evidence type="ECO:0000256" key="3">
    <source>
        <dbReference type="ARBA" id="ARBA00022490"/>
    </source>
</evidence>